<evidence type="ECO:0000313" key="10">
    <source>
        <dbReference type="EMBL" id="CAA0813093.1"/>
    </source>
</evidence>
<dbReference type="GO" id="GO:0034220">
    <property type="term" value="P:monoatomic ion transmembrane transport"/>
    <property type="evidence" value="ECO:0007669"/>
    <property type="project" value="UniProtKB-KW"/>
</dbReference>
<evidence type="ECO:0000313" key="11">
    <source>
        <dbReference type="Proteomes" id="UP001153555"/>
    </source>
</evidence>
<dbReference type="EMBL" id="CACSLK010011299">
    <property type="protein sequence ID" value="CAA0813093.1"/>
    <property type="molecule type" value="Genomic_DNA"/>
</dbReference>
<name>A0A9N7R607_STRHE</name>
<dbReference type="Proteomes" id="UP001153555">
    <property type="component" value="Unassembled WGS sequence"/>
</dbReference>
<keyword evidence="11" id="KW-1185">Reference proteome</keyword>
<keyword evidence="4 9" id="KW-0812">Transmembrane</keyword>
<dbReference type="AlphaFoldDB" id="A0A9N7R607"/>
<organism evidence="10 11">
    <name type="scientific">Striga hermonthica</name>
    <name type="common">Purple witchweed</name>
    <name type="synonym">Buchnera hermonthica</name>
    <dbReference type="NCBI Taxonomy" id="68872"/>
    <lineage>
        <taxon>Eukaryota</taxon>
        <taxon>Viridiplantae</taxon>
        <taxon>Streptophyta</taxon>
        <taxon>Embryophyta</taxon>
        <taxon>Tracheophyta</taxon>
        <taxon>Spermatophyta</taxon>
        <taxon>Magnoliopsida</taxon>
        <taxon>eudicotyledons</taxon>
        <taxon>Gunneridae</taxon>
        <taxon>Pentapetalae</taxon>
        <taxon>asterids</taxon>
        <taxon>lamiids</taxon>
        <taxon>Lamiales</taxon>
        <taxon>Orobanchaceae</taxon>
        <taxon>Buchnereae</taxon>
        <taxon>Striga</taxon>
    </lineage>
</organism>
<dbReference type="GO" id="GO:0015743">
    <property type="term" value="P:malate transport"/>
    <property type="evidence" value="ECO:0007669"/>
    <property type="project" value="InterPro"/>
</dbReference>
<gene>
    <name evidence="10" type="ORF">SHERM_13652</name>
</gene>
<evidence type="ECO:0000256" key="4">
    <source>
        <dbReference type="ARBA" id="ARBA00022692"/>
    </source>
</evidence>
<dbReference type="InterPro" id="IPR020966">
    <property type="entry name" value="ALMT"/>
</dbReference>
<evidence type="ECO:0000256" key="3">
    <source>
        <dbReference type="ARBA" id="ARBA00022448"/>
    </source>
</evidence>
<sequence>MAANLGSLRQSFVEKSKERLLSRKYYSDDDSFIIREGFFHRLRRHTSERLSRWWSHVKGTATSAYEMGRSDPRKVIFAAKMGAALSLVSVLIFFKEPLSYIGQYSIWAILTVVVVFEFSIGATLNKGFNRALGTLSAGALALGIAELSKMAGELQEVVIVFSIFIAGKIIFITISHLKLIITVSRLLLIAVGAGVCLLINVCIYPIWAGEDLHKLVVKNFKGVATSLEGCVNMYLQCVEYTRIPSKILLYQASDDPLYKGYRTAVESTSQEESLLGFAIWEPPHGRYKMFNYPWSEYVKVSGALRHCAFMVMAMHGSILSEIQ</sequence>
<keyword evidence="3" id="KW-0813">Transport</keyword>
<protein>
    <submittedName>
        <fullName evidence="10">Aluminum-activated malate transporter 9</fullName>
    </submittedName>
</protein>
<evidence type="ECO:0000256" key="6">
    <source>
        <dbReference type="ARBA" id="ARBA00023065"/>
    </source>
</evidence>
<comment type="similarity">
    <text evidence="2">Belongs to the aromatic acid exporter (TC 2.A.85) family.</text>
</comment>
<keyword evidence="6" id="KW-0406">Ion transport</keyword>
<feature type="transmembrane region" description="Helical" evidence="9">
    <location>
        <begin position="75"/>
        <end position="94"/>
    </location>
</feature>
<keyword evidence="8" id="KW-0407">Ion channel</keyword>
<dbReference type="GO" id="GO:0016020">
    <property type="term" value="C:membrane"/>
    <property type="evidence" value="ECO:0007669"/>
    <property type="project" value="UniProtKB-SubCell"/>
</dbReference>
<evidence type="ECO:0000256" key="8">
    <source>
        <dbReference type="ARBA" id="ARBA00023303"/>
    </source>
</evidence>
<evidence type="ECO:0000256" key="2">
    <source>
        <dbReference type="ARBA" id="ARBA00007079"/>
    </source>
</evidence>
<accession>A0A9N7R607</accession>
<evidence type="ECO:0000256" key="5">
    <source>
        <dbReference type="ARBA" id="ARBA00022989"/>
    </source>
</evidence>
<comment type="caution">
    <text evidence="10">The sequence shown here is derived from an EMBL/GenBank/DDBJ whole genome shotgun (WGS) entry which is preliminary data.</text>
</comment>
<comment type="subcellular location">
    <subcellularLocation>
        <location evidence="1">Membrane</location>
        <topology evidence="1">Multi-pass membrane protein</topology>
    </subcellularLocation>
</comment>
<feature type="transmembrane region" description="Helical" evidence="9">
    <location>
        <begin position="186"/>
        <end position="207"/>
    </location>
</feature>
<keyword evidence="7 9" id="KW-0472">Membrane</keyword>
<feature type="transmembrane region" description="Helical" evidence="9">
    <location>
        <begin position="157"/>
        <end position="174"/>
    </location>
</feature>
<dbReference type="Pfam" id="PF11744">
    <property type="entry name" value="ALMT"/>
    <property type="match status" value="2"/>
</dbReference>
<feature type="transmembrane region" description="Helical" evidence="9">
    <location>
        <begin position="127"/>
        <end position="145"/>
    </location>
</feature>
<proteinExistence type="inferred from homology"/>
<dbReference type="OrthoDB" id="68611at2759"/>
<evidence type="ECO:0000256" key="1">
    <source>
        <dbReference type="ARBA" id="ARBA00004141"/>
    </source>
</evidence>
<evidence type="ECO:0000256" key="9">
    <source>
        <dbReference type="SAM" id="Phobius"/>
    </source>
</evidence>
<feature type="transmembrane region" description="Helical" evidence="9">
    <location>
        <begin position="100"/>
        <end position="120"/>
    </location>
</feature>
<keyword evidence="5 9" id="KW-1133">Transmembrane helix</keyword>
<reference evidence="10" key="1">
    <citation type="submission" date="2019-12" db="EMBL/GenBank/DDBJ databases">
        <authorList>
            <person name="Scholes J."/>
        </authorList>
    </citation>
    <scope>NUCLEOTIDE SEQUENCE</scope>
</reference>
<evidence type="ECO:0000256" key="7">
    <source>
        <dbReference type="ARBA" id="ARBA00023136"/>
    </source>
</evidence>
<dbReference type="PANTHER" id="PTHR31086">
    <property type="entry name" value="ALUMINUM-ACTIVATED MALATE TRANSPORTER 10"/>
    <property type="match status" value="1"/>
</dbReference>